<accession>A0A914H3X1</accession>
<keyword evidence="3" id="KW-0812">Transmembrane</keyword>
<dbReference type="GO" id="GO:0006012">
    <property type="term" value="P:galactose metabolic process"/>
    <property type="evidence" value="ECO:0007669"/>
    <property type="project" value="TreeGrafter"/>
</dbReference>
<evidence type="ECO:0000256" key="2">
    <source>
        <dbReference type="ARBA" id="ARBA00022840"/>
    </source>
</evidence>
<dbReference type="PRINTS" id="PR00959">
    <property type="entry name" value="MEVGALKINASE"/>
</dbReference>
<keyword evidence="3" id="KW-1133">Transmembrane helix</keyword>
<dbReference type="SUPFAM" id="SSF54211">
    <property type="entry name" value="Ribosomal protein S5 domain 2-like"/>
    <property type="match status" value="1"/>
</dbReference>
<dbReference type="InterPro" id="IPR036554">
    <property type="entry name" value="GHMP_kinase_C_sf"/>
</dbReference>
<dbReference type="PANTHER" id="PTHR10457:SF7">
    <property type="entry name" value="GALACTOKINASE-RELATED"/>
    <property type="match status" value="1"/>
</dbReference>
<protein>
    <submittedName>
        <fullName evidence="5">Transmembrane protein 107</fullName>
    </submittedName>
</protein>
<name>A0A914H3X1_GLORO</name>
<feature type="transmembrane region" description="Helical" evidence="3">
    <location>
        <begin position="55"/>
        <end position="77"/>
    </location>
</feature>
<keyword evidence="4" id="KW-1185">Reference proteome</keyword>
<evidence type="ECO:0000313" key="4">
    <source>
        <dbReference type="Proteomes" id="UP000887572"/>
    </source>
</evidence>
<dbReference type="Gene3D" id="1.20.1440.340">
    <property type="match status" value="1"/>
</dbReference>
<evidence type="ECO:0000313" key="5">
    <source>
        <dbReference type="WBParaSite" id="Gr19_v10_g13614.t1"/>
    </source>
</evidence>
<dbReference type="InterPro" id="IPR020568">
    <property type="entry name" value="Ribosomal_Su5_D2-typ_SF"/>
</dbReference>
<organism evidence="4 5">
    <name type="scientific">Globodera rostochiensis</name>
    <name type="common">Golden nematode worm</name>
    <name type="synonym">Heterodera rostochiensis</name>
    <dbReference type="NCBI Taxonomy" id="31243"/>
    <lineage>
        <taxon>Eukaryota</taxon>
        <taxon>Metazoa</taxon>
        <taxon>Ecdysozoa</taxon>
        <taxon>Nematoda</taxon>
        <taxon>Chromadorea</taxon>
        <taxon>Rhabditida</taxon>
        <taxon>Tylenchina</taxon>
        <taxon>Tylenchomorpha</taxon>
        <taxon>Tylenchoidea</taxon>
        <taxon>Heteroderidae</taxon>
        <taxon>Heteroderinae</taxon>
        <taxon>Globodera</taxon>
    </lineage>
</organism>
<proteinExistence type="predicted"/>
<dbReference type="GO" id="GO:0004335">
    <property type="term" value="F:galactokinase activity"/>
    <property type="evidence" value="ECO:0007669"/>
    <property type="project" value="TreeGrafter"/>
</dbReference>
<dbReference type="GO" id="GO:0005524">
    <property type="term" value="F:ATP binding"/>
    <property type="evidence" value="ECO:0007669"/>
    <property type="project" value="UniProtKB-KW"/>
</dbReference>
<dbReference type="SUPFAM" id="SSF55060">
    <property type="entry name" value="GHMP Kinase, C-terminal domain"/>
    <property type="match status" value="1"/>
</dbReference>
<dbReference type="Pfam" id="PF14995">
    <property type="entry name" value="TMEM107"/>
    <property type="match status" value="1"/>
</dbReference>
<dbReference type="Gene3D" id="3.30.230.10">
    <property type="match status" value="1"/>
</dbReference>
<dbReference type="AlphaFoldDB" id="A0A914H3X1"/>
<evidence type="ECO:0000256" key="3">
    <source>
        <dbReference type="SAM" id="Phobius"/>
    </source>
</evidence>
<keyword evidence="3" id="KW-0472">Membrane</keyword>
<dbReference type="GO" id="GO:0005829">
    <property type="term" value="C:cytosol"/>
    <property type="evidence" value="ECO:0007669"/>
    <property type="project" value="TreeGrafter"/>
</dbReference>
<dbReference type="WBParaSite" id="Gr19_v10_g13614.t1">
    <property type="protein sequence ID" value="Gr19_v10_g13614.t1"/>
    <property type="gene ID" value="Gr19_v10_g13614"/>
</dbReference>
<keyword evidence="1" id="KW-0547">Nucleotide-binding</keyword>
<dbReference type="PANTHER" id="PTHR10457">
    <property type="entry name" value="MEVALONATE KINASE/GALACTOKINASE"/>
    <property type="match status" value="1"/>
</dbReference>
<sequence>MDLDTNCLLTAVAQSCIAFTTFFNRNDHIVASLAPSTELTRNSQKMLYGDTDASLCIVLALSLAFLASECVLHLSIVQSPQLLQMYCLSAHTVACLCLLKFIVDAHPVHHFWWLFSLTNCPITKELAELTTHAERFVGLEGGGMDQACECLARRGEALRIDFRPLGWRAVRLPDNALFAVLHSNTEMNKTASAFYNQRVVECRIAAQVISKRSGCVPSGAEWHSVRTLKQGMNYKSVPADLHHKFYAQIVKKSGKRQGAGWGGCAVALVAKAKRAQVEASGLNVLFWSEPCEGIEAFPFRRQADE</sequence>
<keyword evidence="2" id="KW-0067">ATP-binding</keyword>
<dbReference type="InterPro" id="IPR014721">
    <property type="entry name" value="Ribsml_uS5_D2-typ_fold_subgr"/>
</dbReference>
<evidence type="ECO:0000256" key="1">
    <source>
        <dbReference type="ARBA" id="ARBA00022741"/>
    </source>
</evidence>
<dbReference type="Proteomes" id="UP000887572">
    <property type="component" value="Unplaced"/>
</dbReference>
<reference evidence="5" key="1">
    <citation type="submission" date="2022-11" db="UniProtKB">
        <authorList>
            <consortium name="WormBaseParasite"/>
        </authorList>
    </citation>
    <scope>IDENTIFICATION</scope>
</reference>
<dbReference type="InterPro" id="IPR029248">
    <property type="entry name" value="TMEM107"/>
</dbReference>